<evidence type="ECO:0000313" key="1">
    <source>
        <dbReference type="EMBL" id="KAL1635866.1"/>
    </source>
</evidence>
<accession>A0ABR3T9B0</accession>
<protein>
    <submittedName>
        <fullName evidence="1">Uncharacterized protein</fullName>
    </submittedName>
</protein>
<evidence type="ECO:0000313" key="2">
    <source>
        <dbReference type="Proteomes" id="UP001521116"/>
    </source>
</evidence>
<gene>
    <name evidence="1" type="ORF">SLS56_001561</name>
</gene>
<organism evidence="1 2">
    <name type="scientific">Neofusicoccum ribis</name>
    <dbReference type="NCBI Taxonomy" id="45134"/>
    <lineage>
        <taxon>Eukaryota</taxon>
        <taxon>Fungi</taxon>
        <taxon>Dikarya</taxon>
        <taxon>Ascomycota</taxon>
        <taxon>Pezizomycotina</taxon>
        <taxon>Dothideomycetes</taxon>
        <taxon>Dothideomycetes incertae sedis</taxon>
        <taxon>Botryosphaeriales</taxon>
        <taxon>Botryosphaeriaceae</taxon>
        <taxon>Neofusicoccum</taxon>
    </lineage>
</organism>
<reference evidence="1 2" key="1">
    <citation type="submission" date="2024-02" db="EMBL/GenBank/DDBJ databases">
        <title>De novo assembly and annotation of 12 fungi associated with fruit tree decline syndrome in Ontario, Canada.</title>
        <authorList>
            <person name="Sulman M."/>
            <person name="Ellouze W."/>
            <person name="Ilyukhin E."/>
        </authorList>
    </citation>
    <scope>NUCLEOTIDE SEQUENCE [LARGE SCALE GENOMIC DNA]</scope>
    <source>
        <strain evidence="1 2">M1-105</strain>
    </source>
</reference>
<comment type="caution">
    <text evidence="1">The sequence shown here is derived from an EMBL/GenBank/DDBJ whole genome shotgun (WGS) entry which is preliminary data.</text>
</comment>
<name>A0ABR3T9B0_9PEZI</name>
<dbReference type="Proteomes" id="UP001521116">
    <property type="component" value="Unassembled WGS sequence"/>
</dbReference>
<dbReference type="InterPro" id="IPR021833">
    <property type="entry name" value="DUF3425"/>
</dbReference>
<keyword evidence="2" id="KW-1185">Reference proteome</keyword>
<dbReference type="Pfam" id="PF11905">
    <property type="entry name" value="DUF3425"/>
    <property type="match status" value="1"/>
</dbReference>
<proteinExistence type="predicted"/>
<sequence length="307" mass="33987">MGPSAYRYAMARSPSLFGNITISNSTFSDHISSMRGCIWEKWKHVGLTERPDAGLSKLHQAISLMLSMFQGLNRPLAMPWYTPTRIYKHVASLLAWQLHPTREMYAHLHPNFRPTALQVSESYPAIIDWCLLPSVRDRLILTCAANSRLDDVILDISHAHCVEADLSTLVATAPRPTPGFVGLWDVIQAMGDDDDNDNNDNADIDVLPAPSPAALFASPALARRAFHRLRMDAGLGVFRLDPAFFAKYPELYSPELADVLAAGAALRPPGEAGTRLPPPPEGVEVGTVRLYWHLADWVVNVVCDEPW</sequence>
<dbReference type="EMBL" id="JAJVDC020000009">
    <property type="protein sequence ID" value="KAL1635866.1"/>
    <property type="molecule type" value="Genomic_DNA"/>
</dbReference>